<organism evidence="2 3">
    <name type="scientific">Dipteronia dyeriana</name>
    <dbReference type="NCBI Taxonomy" id="168575"/>
    <lineage>
        <taxon>Eukaryota</taxon>
        <taxon>Viridiplantae</taxon>
        <taxon>Streptophyta</taxon>
        <taxon>Embryophyta</taxon>
        <taxon>Tracheophyta</taxon>
        <taxon>Spermatophyta</taxon>
        <taxon>Magnoliopsida</taxon>
        <taxon>eudicotyledons</taxon>
        <taxon>Gunneridae</taxon>
        <taxon>Pentapetalae</taxon>
        <taxon>rosids</taxon>
        <taxon>malvids</taxon>
        <taxon>Sapindales</taxon>
        <taxon>Sapindaceae</taxon>
        <taxon>Hippocastanoideae</taxon>
        <taxon>Acereae</taxon>
        <taxon>Dipteronia</taxon>
    </lineage>
</organism>
<evidence type="ECO:0000313" key="3">
    <source>
        <dbReference type="Proteomes" id="UP001280121"/>
    </source>
</evidence>
<feature type="region of interest" description="Disordered" evidence="1">
    <location>
        <begin position="1"/>
        <end position="22"/>
    </location>
</feature>
<feature type="compositionally biased region" description="Polar residues" evidence="1">
    <location>
        <begin position="1"/>
        <end position="19"/>
    </location>
</feature>
<dbReference type="EMBL" id="JANJYI010000004">
    <property type="protein sequence ID" value="KAK2652323.1"/>
    <property type="molecule type" value="Genomic_DNA"/>
</dbReference>
<sequence length="83" mass="9040">MSRRNQTIAHGGNSRANQDVNEEVDPTIRQLAEEAIPVMNLIARLLEQQNRLITDMNRGGRNTVGRGNAGTGEAVVQYLNPAG</sequence>
<keyword evidence="3" id="KW-1185">Reference proteome</keyword>
<gene>
    <name evidence="2" type="ORF">Ddye_012179</name>
</gene>
<evidence type="ECO:0000313" key="2">
    <source>
        <dbReference type="EMBL" id="KAK2652323.1"/>
    </source>
</evidence>
<dbReference type="AlphaFoldDB" id="A0AAD9X3U5"/>
<comment type="caution">
    <text evidence="2">The sequence shown here is derived from an EMBL/GenBank/DDBJ whole genome shotgun (WGS) entry which is preliminary data.</text>
</comment>
<dbReference type="Proteomes" id="UP001280121">
    <property type="component" value="Unassembled WGS sequence"/>
</dbReference>
<reference evidence="2" key="1">
    <citation type="journal article" date="2023" name="Plant J.">
        <title>Genome sequences and population genomics provide insights into the demographic history, inbreeding, and mutation load of two 'living fossil' tree species of Dipteronia.</title>
        <authorList>
            <person name="Feng Y."/>
            <person name="Comes H.P."/>
            <person name="Chen J."/>
            <person name="Zhu S."/>
            <person name="Lu R."/>
            <person name="Zhang X."/>
            <person name="Li P."/>
            <person name="Qiu J."/>
            <person name="Olsen K.M."/>
            <person name="Qiu Y."/>
        </authorList>
    </citation>
    <scope>NUCLEOTIDE SEQUENCE</scope>
    <source>
        <strain evidence="2">KIB01</strain>
    </source>
</reference>
<proteinExistence type="predicted"/>
<evidence type="ECO:0000256" key="1">
    <source>
        <dbReference type="SAM" id="MobiDB-lite"/>
    </source>
</evidence>
<accession>A0AAD9X3U5</accession>
<protein>
    <submittedName>
        <fullName evidence="2">Uncharacterized protein</fullName>
    </submittedName>
</protein>
<name>A0AAD9X3U5_9ROSI</name>